<reference evidence="8" key="2">
    <citation type="journal article" date="2023" name="IMA Fungus">
        <title>Comparative genomic study of the Penicillium genus elucidates a diverse pangenome and 15 lateral gene transfer events.</title>
        <authorList>
            <person name="Petersen C."/>
            <person name="Sorensen T."/>
            <person name="Nielsen M.R."/>
            <person name="Sondergaard T.E."/>
            <person name="Sorensen J.L."/>
            <person name="Fitzpatrick D.A."/>
            <person name="Frisvad J.C."/>
            <person name="Nielsen K.L."/>
        </authorList>
    </citation>
    <scope>NUCLEOTIDE SEQUENCE</scope>
    <source>
        <strain evidence="8">IBT 16125</strain>
    </source>
</reference>
<dbReference type="PANTHER" id="PTHR37534">
    <property type="entry name" value="TRANSCRIPTIONAL ACTIVATOR PROTEIN UGA3"/>
    <property type="match status" value="1"/>
</dbReference>
<evidence type="ECO:0000313" key="8">
    <source>
        <dbReference type="EMBL" id="KAJ5464407.1"/>
    </source>
</evidence>
<evidence type="ECO:0000256" key="4">
    <source>
        <dbReference type="ARBA" id="ARBA00023163"/>
    </source>
</evidence>
<organism evidence="8 9">
    <name type="scientific">Penicillium daleae</name>
    <dbReference type="NCBI Taxonomy" id="63821"/>
    <lineage>
        <taxon>Eukaryota</taxon>
        <taxon>Fungi</taxon>
        <taxon>Dikarya</taxon>
        <taxon>Ascomycota</taxon>
        <taxon>Pezizomycotina</taxon>
        <taxon>Eurotiomycetes</taxon>
        <taxon>Eurotiomycetidae</taxon>
        <taxon>Eurotiales</taxon>
        <taxon>Aspergillaceae</taxon>
        <taxon>Penicillium</taxon>
    </lineage>
</organism>
<dbReference type="SMART" id="SM00066">
    <property type="entry name" value="GAL4"/>
    <property type="match status" value="1"/>
</dbReference>
<reference evidence="8" key="1">
    <citation type="submission" date="2022-12" db="EMBL/GenBank/DDBJ databases">
        <authorList>
            <person name="Petersen C."/>
        </authorList>
    </citation>
    <scope>NUCLEOTIDE SEQUENCE</scope>
    <source>
        <strain evidence="8">IBT 16125</strain>
    </source>
</reference>
<dbReference type="GO" id="GO:0000981">
    <property type="term" value="F:DNA-binding transcription factor activity, RNA polymerase II-specific"/>
    <property type="evidence" value="ECO:0007669"/>
    <property type="project" value="InterPro"/>
</dbReference>
<dbReference type="GO" id="GO:0045944">
    <property type="term" value="P:positive regulation of transcription by RNA polymerase II"/>
    <property type="evidence" value="ECO:0007669"/>
    <property type="project" value="TreeGrafter"/>
</dbReference>
<accession>A0AAD6CH47</accession>
<feature type="region of interest" description="Disordered" evidence="6">
    <location>
        <begin position="68"/>
        <end position="126"/>
    </location>
</feature>
<keyword evidence="2" id="KW-0805">Transcription regulation</keyword>
<sequence>MTPLPETRSGTPTRAKKRGRKVDRSRKGCPECRERKIKCDETRPECAQCLKSGRVCRLIDGLFRHHSFSFPPVSSPEARGSSKTHSLGLSGPADHSGSPSQPNDLGGDGDVNAAIDSPESPNSSIAASPQLRQSIPVAGLLSQSSPSNFIHEPVATTSAGSLPAVEVHTSPLVAQNHPTVTSHAPSHTSIPASLPEENDRDCAEVGFFLRHFAEGIGQWIEISISQRSYFSQYVVQLASQSPLVRYSACAIAAKQLGQMKDFTRMTDITPRSRIVASALLEPGLDFLWYGAKYYEKAILLMARQISSHPSPVTHLSPGEIYQSTGSEHYPLHDHGTTMSTFQIISACILCAYEDLSATMRAWSGHLDGINKLLRPQIDLQINSDSLHPMSLLTRGLDTSFWFFALNDMLNSHDYALWQKMGLPIGSTGHLALTCIDEPYQEAIFFKALIRLLCKLVTQDCGASAQWAYLDMEFSQWYHVLPTEFLSPITQTLPPSQCDLRELPLAETWYGSETCAISMAFFHMARILLLVNQPQELFLAMQASKSHDLLSIYNALQRDLNHHAMEIIAIVHGMPNSTVRKHMIQPLYFAGRCFSNSNERQIVVGLLKRIEEELGLFTEYRIKDLCEEWGVSFEVWQNL</sequence>
<feature type="compositionally biased region" description="Polar residues" evidence="6">
    <location>
        <begin position="177"/>
        <end position="191"/>
    </location>
</feature>
<name>A0AAD6CH47_9EURO</name>
<feature type="compositionally biased region" description="Basic residues" evidence="6">
    <location>
        <begin position="14"/>
        <end position="24"/>
    </location>
</feature>
<evidence type="ECO:0000256" key="6">
    <source>
        <dbReference type="SAM" id="MobiDB-lite"/>
    </source>
</evidence>
<feature type="compositionally biased region" description="Basic and acidic residues" evidence="6">
    <location>
        <begin position="25"/>
        <end position="34"/>
    </location>
</feature>
<keyword evidence="5" id="KW-0539">Nucleus</keyword>
<dbReference type="GO" id="GO:0008270">
    <property type="term" value="F:zinc ion binding"/>
    <property type="evidence" value="ECO:0007669"/>
    <property type="project" value="InterPro"/>
</dbReference>
<protein>
    <recommendedName>
        <fullName evidence="7">Zn(2)-C6 fungal-type domain-containing protein</fullName>
    </recommendedName>
</protein>
<dbReference type="GeneID" id="81593730"/>
<evidence type="ECO:0000256" key="3">
    <source>
        <dbReference type="ARBA" id="ARBA00023125"/>
    </source>
</evidence>
<feature type="domain" description="Zn(2)-C6 fungal-type" evidence="7">
    <location>
        <begin position="28"/>
        <end position="58"/>
    </location>
</feature>
<dbReference type="PANTHER" id="PTHR37534:SF9">
    <property type="entry name" value="ZN(II)2CYS6 TRANSCRIPTION FACTOR (EUROFUNG)"/>
    <property type="match status" value="1"/>
</dbReference>
<dbReference type="EMBL" id="JAPVEA010000001">
    <property type="protein sequence ID" value="KAJ5464407.1"/>
    <property type="molecule type" value="Genomic_DNA"/>
</dbReference>
<dbReference type="PROSITE" id="PS00463">
    <property type="entry name" value="ZN2_CY6_FUNGAL_1"/>
    <property type="match status" value="1"/>
</dbReference>
<feature type="region of interest" description="Disordered" evidence="6">
    <location>
        <begin position="1"/>
        <end position="34"/>
    </location>
</feature>
<dbReference type="CDD" id="cd00067">
    <property type="entry name" value="GAL4"/>
    <property type="match status" value="1"/>
</dbReference>
<evidence type="ECO:0000256" key="1">
    <source>
        <dbReference type="ARBA" id="ARBA00004123"/>
    </source>
</evidence>
<evidence type="ECO:0000256" key="2">
    <source>
        <dbReference type="ARBA" id="ARBA00023015"/>
    </source>
</evidence>
<keyword evidence="3" id="KW-0238">DNA-binding</keyword>
<keyword evidence="4" id="KW-0804">Transcription</keyword>
<dbReference type="Gene3D" id="4.10.240.10">
    <property type="entry name" value="Zn(2)-C6 fungal-type DNA-binding domain"/>
    <property type="match status" value="1"/>
</dbReference>
<dbReference type="RefSeq" id="XP_056771254.1">
    <property type="nucleotide sequence ID" value="XM_056903487.1"/>
</dbReference>
<keyword evidence="9" id="KW-1185">Reference proteome</keyword>
<dbReference type="InterPro" id="IPR036864">
    <property type="entry name" value="Zn2-C6_fun-type_DNA-bd_sf"/>
</dbReference>
<dbReference type="SUPFAM" id="SSF57701">
    <property type="entry name" value="Zn2/Cys6 DNA-binding domain"/>
    <property type="match status" value="1"/>
</dbReference>
<dbReference type="AlphaFoldDB" id="A0AAD6CH47"/>
<dbReference type="InterPro" id="IPR021858">
    <property type="entry name" value="Fun_TF"/>
</dbReference>
<gene>
    <name evidence="8" type="ORF">N7458_000093</name>
</gene>
<dbReference type="PROSITE" id="PS50048">
    <property type="entry name" value="ZN2_CY6_FUNGAL_2"/>
    <property type="match status" value="1"/>
</dbReference>
<evidence type="ECO:0000313" key="9">
    <source>
        <dbReference type="Proteomes" id="UP001213681"/>
    </source>
</evidence>
<evidence type="ECO:0000259" key="7">
    <source>
        <dbReference type="PROSITE" id="PS50048"/>
    </source>
</evidence>
<dbReference type="InterPro" id="IPR001138">
    <property type="entry name" value="Zn2Cys6_DnaBD"/>
</dbReference>
<comment type="caution">
    <text evidence="8">The sequence shown here is derived from an EMBL/GenBank/DDBJ whole genome shotgun (WGS) entry which is preliminary data.</text>
</comment>
<dbReference type="GO" id="GO:0005634">
    <property type="term" value="C:nucleus"/>
    <property type="evidence" value="ECO:0007669"/>
    <property type="project" value="UniProtKB-SubCell"/>
</dbReference>
<feature type="region of interest" description="Disordered" evidence="6">
    <location>
        <begin position="177"/>
        <end position="196"/>
    </location>
</feature>
<comment type="subcellular location">
    <subcellularLocation>
        <location evidence="1">Nucleus</location>
    </subcellularLocation>
</comment>
<evidence type="ECO:0000256" key="5">
    <source>
        <dbReference type="ARBA" id="ARBA00023242"/>
    </source>
</evidence>
<dbReference type="Pfam" id="PF11951">
    <property type="entry name" value="Fungal_trans_2"/>
    <property type="match status" value="1"/>
</dbReference>
<dbReference type="GO" id="GO:0000976">
    <property type="term" value="F:transcription cis-regulatory region binding"/>
    <property type="evidence" value="ECO:0007669"/>
    <property type="project" value="TreeGrafter"/>
</dbReference>
<proteinExistence type="predicted"/>
<dbReference type="Proteomes" id="UP001213681">
    <property type="component" value="Unassembled WGS sequence"/>
</dbReference>
<dbReference type="Pfam" id="PF00172">
    <property type="entry name" value="Zn_clus"/>
    <property type="match status" value="1"/>
</dbReference>